<evidence type="ECO:0000313" key="3">
    <source>
        <dbReference type="Proteomes" id="UP000337189"/>
    </source>
</evidence>
<evidence type="ECO:0000256" key="1">
    <source>
        <dbReference type="SAM" id="MobiDB-lite"/>
    </source>
</evidence>
<proteinExistence type="predicted"/>
<dbReference type="RefSeq" id="WP_150690188.1">
    <property type="nucleotide sequence ID" value="NZ_CABPSJ010000002.1"/>
</dbReference>
<dbReference type="InterPro" id="IPR025528">
    <property type="entry name" value="BrnA_antitoxin"/>
</dbReference>
<accession>A0A5E4U1C0</accession>
<evidence type="ECO:0008006" key="4">
    <source>
        <dbReference type="Google" id="ProtNLM"/>
    </source>
</evidence>
<organism evidence="2 3">
    <name type="scientific">Pandoraea communis</name>
    <dbReference type="NCBI Taxonomy" id="2508297"/>
    <lineage>
        <taxon>Bacteria</taxon>
        <taxon>Pseudomonadati</taxon>
        <taxon>Pseudomonadota</taxon>
        <taxon>Betaproteobacteria</taxon>
        <taxon>Burkholderiales</taxon>
        <taxon>Burkholderiaceae</taxon>
        <taxon>Pandoraea</taxon>
    </lineage>
</organism>
<dbReference type="Proteomes" id="UP000337189">
    <property type="component" value="Unassembled WGS sequence"/>
</dbReference>
<protein>
    <recommendedName>
        <fullName evidence="4">BrnA antitoxin family protein</fullName>
    </recommendedName>
</protein>
<dbReference type="AlphaFoldDB" id="A0A5E4U1C0"/>
<dbReference type="EMBL" id="CABPSJ010000002">
    <property type="protein sequence ID" value="VVD93976.1"/>
    <property type="molecule type" value="Genomic_DNA"/>
</dbReference>
<sequence>MPKLKPGTVLPTPAEDAKIKRQMRQDSQNPEWTKRDFARARPASDVLPGIVGEEAAEKLLKPRGRPKAEVTKERINIRLSPEVVAYFKASGSGWQTRIDAALRQFIAEHRHLVR</sequence>
<dbReference type="Pfam" id="PF14384">
    <property type="entry name" value="BrnA_antitoxin"/>
    <property type="match status" value="1"/>
</dbReference>
<name>A0A5E4U1C0_9BURK</name>
<reference evidence="2 3" key="1">
    <citation type="submission" date="2019-08" db="EMBL/GenBank/DDBJ databases">
        <authorList>
            <person name="Peeters C."/>
        </authorList>
    </citation>
    <scope>NUCLEOTIDE SEQUENCE [LARGE SCALE GENOMIC DNA]</scope>
    <source>
        <strain evidence="2 3">LMG 31110</strain>
    </source>
</reference>
<gene>
    <name evidence="2" type="ORF">PCO31110_01782</name>
</gene>
<evidence type="ECO:0000313" key="2">
    <source>
        <dbReference type="EMBL" id="VVD93976.1"/>
    </source>
</evidence>
<dbReference type="OrthoDB" id="9796641at2"/>
<feature type="region of interest" description="Disordered" evidence="1">
    <location>
        <begin position="1"/>
        <end position="40"/>
    </location>
</feature>